<dbReference type="EMBL" id="ON529858">
    <property type="protein sequence ID" value="UTC29670.1"/>
    <property type="molecule type" value="Genomic_DNA"/>
</dbReference>
<proteinExistence type="predicted"/>
<protein>
    <submittedName>
        <fullName evidence="1">Uncharacterized protein</fullName>
    </submittedName>
</protein>
<accession>A0A9E7N5X5</accession>
<evidence type="ECO:0000313" key="1">
    <source>
        <dbReference type="EMBL" id="UTC29670.1"/>
    </source>
</evidence>
<evidence type="ECO:0000313" key="2">
    <source>
        <dbReference type="Proteomes" id="UP001057427"/>
    </source>
</evidence>
<gene>
    <name evidence="1" type="ORF">BAJUN_00400</name>
</gene>
<keyword evidence="2" id="KW-1185">Reference proteome</keyword>
<sequence length="112" mass="11975">MDITPKTVVVNVNRHVISRNTKAQANEPVFRIQRGKSGKATMAEAVAILDAQGNEVARFISGEDGGTLLACSARAVLLAHHGAVPVDRRSGVLTRSILAPNDTNDDRTKEDT</sequence>
<name>A0A9E7N5X5_9CAUD</name>
<reference evidence="1" key="1">
    <citation type="submission" date="2022-05" db="EMBL/GenBank/DDBJ databases">
        <authorList>
            <person name="Friedrich I."/>
            <person name="Poehlein A."/>
            <person name="Schneider D."/>
            <person name="Hertel R."/>
            <person name="Daniel R."/>
        </authorList>
    </citation>
    <scope>NUCLEOTIDE SEQUENCE</scope>
</reference>
<dbReference type="Proteomes" id="UP001057427">
    <property type="component" value="Segment"/>
</dbReference>
<organism evidence="1 2">
    <name type="scientific">Brevundimonas phage vB_BgoS-Bajun</name>
    <dbReference type="NCBI Taxonomy" id="2948594"/>
    <lineage>
        <taxon>Viruses</taxon>
        <taxon>Duplodnaviria</taxon>
        <taxon>Heunggongvirae</taxon>
        <taxon>Uroviricota</taxon>
        <taxon>Caudoviricetes</taxon>
        <taxon>Dolichocephalovirinae</taxon>
    </lineage>
</organism>